<reference evidence="1 2" key="1">
    <citation type="submission" date="2021-05" db="EMBL/GenBank/DDBJ databases">
        <title>Genome Assembly of Synthetic Allotetraploid Brassica napus Reveals Homoeologous Exchanges between Subgenomes.</title>
        <authorList>
            <person name="Davis J.T."/>
        </authorList>
    </citation>
    <scope>NUCLEOTIDE SEQUENCE [LARGE SCALE GENOMIC DNA]</scope>
    <source>
        <strain evidence="2">cv. Da-Ae</strain>
        <tissue evidence="1">Seedling</tissue>
    </source>
</reference>
<evidence type="ECO:0000313" key="1">
    <source>
        <dbReference type="EMBL" id="KAH0878880.1"/>
    </source>
</evidence>
<proteinExistence type="predicted"/>
<comment type="caution">
    <text evidence="1">The sequence shown here is derived from an EMBL/GenBank/DDBJ whole genome shotgun (WGS) entry which is preliminary data.</text>
</comment>
<accession>A0ABQ7ZF94</accession>
<sequence>MIKGDIGIQELSVRVQCYWTLLDFILPGFKLLGFKFVELQGRTGIHFLL</sequence>
<dbReference type="Proteomes" id="UP000824890">
    <property type="component" value="Unassembled WGS sequence"/>
</dbReference>
<keyword evidence="2" id="KW-1185">Reference proteome</keyword>
<organism evidence="1 2">
    <name type="scientific">Brassica napus</name>
    <name type="common">Rape</name>
    <dbReference type="NCBI Taxonomy" id="3708"/>
    <lineage>
        <taxon>Eukaryota</taxon>
        <taxon>Viridiplantae</taxon>
        <taxon>Streptophyta</taxon>
        <taxon>Embryophyta</taxon>
        <taxon>Tracheophyta</taxon>
        <taxon>Spermatophyta</taxon>
        <taxon>Magnoliopsida</taxon>
        <taxon>eudicotyledons</taxon>
        <taxon>Gunneridae</taxon>
        <taxon>Pentapetalae</taxon>
        <taxon>rosids</taxon>
        <taxon>malvids</taxon>
        <taxon>Brassicales</taxon>
        <taxon>Brassicaceae</taxon>
        <taxon>Brassiceae</taxon>
        <taxon>Brassica</taxon>
    </lineage>
</organism>
<protein>
    <submittedName>
        <fullName evidence="1">Uncharacterized protein</fullName>
    </submittedName>
</protein>
<evidence type="ECO:0000313" key="2">
    <source>
        <dbReference type="Proteomes" id="UP000824890"/>
    </source>
</evidence>
<name>A0ABQ7ZF94_BRANA</name>
<dbReference type="EMBL" id="JAGKQM010000015">
    <property type="protein sequence ID" value="KAH0878880.1"/>
    <property type="molecule type" value="Genomic_DNA"/>
</dbReference>
<gene>
    <name evidence="1" type="ORF">HID58_066274</name>
</gene>